<sequence length="63" mass="7600">VFKKLGDSSKLLISNIQQISQRMNQRRESIRERVQNAIRQLPKVNELFDLNKYFDYSSSFKHR</sequence>
<reference evidence="1" key="1">
    <citation type="submission" date="2021-02" db="EMBL/GenBank/DDBJ databases">
        <authorList>
            <person name="Nowell W R."/>
        </authorList>
    </citation>
    <scope>NUCLEOTIDE SEQUENCE</scope>
</reference>
<accession>A0A821DSD2</accession>
<evidence type="ECO:0000313" key="2">
    <source>
        <dbReference type="Proteomes" id="UP000663866"/>
    </source>
</evidence>
<dbReference type="Proteomes" id="UP000663866">
    <property type="component" value="Unassembled WGS sequence"/>
</dbReference>
<dbReference type="AlphaFoldDB" id="A0A821DSD2"/>
<name>A0A821DSD2_9BILA</name>
<protein>
    <submittedName>
        <fullName evidence="1">Uncharacterized protein</fullName>
    </submittedName>
</protein>
<dbReference type="EMBL" id="CAJOBG010079047">
    <property type="protein sequence ID" value="CAF4624922.1"/>
    <property type="molecule type" value="Genomic_DNA"/>
</dbReference>
<organism evidence="1 2">
    <name type="scientific">Rotaria magnacalcarata</name>
    <dbReference type="NCBI Taxonomy" id="392030"/>
    <lineage>
        <taxon>Eukaryota</taxon>
        <taxon>Metazoa</taxon>
        <taxon>Spiralia</taxon>
        <taxon>Gnathifera</taxon>
        <taxon>Rotifera</taxon>
        <taxon>Eurotatoria</taxon>
        <taxon>Bdelloidea</taxon>
        <taxon>Philodinida</taxon>
        <taxon>Philodinidae</taxon>
        <taxon>Rotaria</taxon>
    </lineage>
</organism>
<proteinExistence type="predicted"/>
<feature type="non-terminal residue" evidence="1">
    <location>
        <position position="1"/>
    </location>
</feature>
<keyword evidence="2" id="KW-1185">Reference proteome</keyword>
<comment type="caution">
    <text evidence="1">The sequence shown here is derived from an EMBL/GenBank/DDBJ whole genome shotgun (WGS) entry which is preliminary data.</text>
</comment>
<evidence type="ECO:0000313" key="1">
    <source>
        <dbReference type="EMBL" id="CAF4624922.1"/>
    </source>
</evidence>
<gene>
    <name evidence="1" type="ORF">OVN521_LOCUS46033</name>
</gene>